<keyword evidence="7" id="KW-0418">Kinase</keyword>
<dbReference type="PROSITE" id="PS00372">
    <property type="entry name" value="PTS_EIIA_TYPE_2_HIS"/>
    <property type="match status" value="1"/>
</dbReference>
<reference evidence="14 15" key="1">
    <citation type="submission" date="2023-12" db="EMBL/GenBank/DDBJ databases">
        <title>Jeotgalibacillus haloalkaliphilus sp. nov., a novel salt-tolerant bacteria, isolated from the estuary of the Fenhe River into the Yellow River.</title>
        <authorList>
            <person name="Li Y."/>
        </authorList>
    </citation>
    <scope>NUCLEOTIDE SEQUENCE [LARGE SCALE GENOMIC DNA]</scope>
    <source>
        <strain evidence="14 15">HH7-29</strain>
    </source>
</reference>
<organism evidence="14 15">
    <name type="scientific">Jeotgalibacillus haloalkalitolerans</name>
    <dbReference type="NCBI Taxonomy" id="3104292"/>
    <lineage>
        <taxon>Bacteria</taxon>
        <taxon>Bacillati</taxon>
        <taxon>Bacillota</taxon>
        <taxon>Bacilli</taxon>
        <taxon>Bacillales</taxon>
        <taxon>Caryophanaceae</taxon>
        <taxon>Jeotgalibacillus</taxon>
    </lineage>
</organism>
<protein>
    <recommendedName>
        <fullName evidence="9">Ascorbate-specific PTS system EIIA component</fullName>
    </recommendedName>
    <alternativeName>
        <fullName evidence="10">Ascorbate-specific phosphotransferase enzyme IIA component</fullName>
    </alternativeName>
</protein>
<evidence type="ECO:0000256" key="10">
    <source>
        <dbReference type="ARBA" id="ARBA00042072"/>
    </source>
</evidence>
<evidence type="ECO:0000256" key="3">
    <source>
        <dbReference type="ARBA" id="ARBA00022490"/>
    </source>
</evidence>
<feature type="domain" description="PRD" evidence="13">
    <location>
        <begin position="285"/>
        <end position="392"/>
    </location>
</feature>
<dbReference type="InterPro" id="IPR016152">
    <property type="entry name" value="PTrfase/Anion_transptr"/>
</dbReference>
<dbReference type="PANTHER" id="PTHR36203:SF1">
    <property type="entry name" value="ASCORBATE-SPECIFIC PTS SYSTEM EIIA COMPONENT"/>
    <property type="match status" value="1"/>
</dbReference>
<evidence type="ECO:0000256" key="2">
    <source>
        <dbReference type="ARBA" id="ARBA00022448"/>
    </source>
</evidence>
<comment type="caution">
    <text evidence="14">The sequence shown here is derived from an EMBL/GenBank/DDBJ whole genome shotgun (WGS) entry which is preliminary data.</text>
</comment>
<proteinExistence type="predicted"/>
<keyword evidence="2" id="KW-0813">Transport</keyword>
<name>A0ABU5KJ78_9BACL</name>
<dbReference type="CDD" id="cd05568">
    <property type="entry name" value="PTS_IIB_bgl_like"/>
    <property type="match status" value="1"/>
</dbReference>
<dbReference type="RefSeq" id="WP_322419809.1">
    <property type="nucleotide sequence ID" value="NZ_JAXQNN010000001.1"/>
</dbReference>
<dbReference type="PROSITE" id="PS51372">
    <property type="entry name" value="PRD_2"/>
    <property type="match status" value="1"/>
</dbReference>
<evidence type="ECO:0000256" key="7">
    <source>
        <dbReference type="ARBA" id="ARBA00022777"/>
    </source>
</evidence>
<evidence type="ECO:0000256" key="4">
    <source>
        <dbReference type="ARBA" id="ARBA00022553"/>
    </source>
</evidence>
<comment type="function">
    <text evidence="8">The phosphoenolpyruvate-dependent sugar phosphotransferase system (sugar PTS), a major carbohydrate active transport system, catalyzes the phosphorylation of incoming sugar substrates concomitantly with their translocation across the cell membrane. The enzyme II UlaABC PTS system is involved in ascorbate transport.</text>
</comment>
<dbReference type="Pfam" id="PF00359">
    <property type="entry name" value="PTS_EIIA_2"/>
    <property type="match status" value="1"/>
</dbReference>
<evidence type="ECO:0000259" key="12">
    <source>
        <dbReference type="PROSITE" id="PS51099"/>
    </source>
</evidence>
<dbReference type="InterPro" id="IPR036095">
    <property type="entry name" value="PTS_EIIB-like_sf"/>
</dbReference>
<evidence type="ECO:0000256" key="5">
    <source>
        <dbReference type="ARBA" id="ARBA00022679"/>
    </source>
</evidence>
<gene>
    <name evidence="14" type="ORF">UFB30_01020</name>
</gene>
<feature type="domain" description="PTS EIIB type-2" evidence="12">
    <location>
        <begin position="397"/>
        <end position="485"/>
    </location>
</feature>
<dbReference type="SUPFAM" id="SSF52794">
    <property type="entry name" value="PTS system IIB component-like"/>
    <property type="match status" value="1"/>
</dbReference>
<dbReference type="PANTHER" id="PTHR36203">
    <property type="entry name" value="ASCORBATE-SPECIFIC PTS SYSTEM EIIA COMPONENT"/>
    <property type="match status" value="1"/>
</dbReference>
<keyword evidence="5" id="KW-0808">Transferase</keyword>
<dbReference type="Proteomes" id="UP001292084">
    <property type="component" value="Unassembled WGS sequence"/>
</dbReference>
<dbReference type="InterPro" id="IPR051351">
    <property type="entry name" value="Ascorbate-PTS_EIIA_comp"/>
</dbReference>
<evidence type="ECO:0000259" key="11">
    <source>
        <dbReference type="PROSITE" id="PS51094"/>
    </source>
</evidence>
<accession>A0ABU5KJ78</accession>
<evidence type="ECO:0000256" key="6">
    <source>
        <dbReference type="ARBA" id="ARBA00022683"/>
    </source>
</evidence>
<dbReference type="InterPro" id="IPR013011">
    <property type="entry name" value="PTS_EIIB_2"/>
</dbReference>
<dbReference type="Gene3D" id="1.10.1790.10">
    <property type="entry name" value="PRD domain"/>
    <property type="match status" value="1"/>
</dbReference>
<dbReference type="CDD" id="cd00211">
    <property type="entry name" value="PTS_IIA_fru"/>
    <property type="match status" value="1"/>
</dbReference>
<dbReference type="Gene3D" id="3.40.930.10">
    <property type="entry name" value="Mannitol-specific EII, Chain A"/>
    <property type="match status" value="1"/>
</dbReference>
<keyword evidence="3" id="KW-0963">Cytoplasm</keyword>
<dbReference type="SUPFAM" id="SSF55804">
    <property type="entry name" value="Phoshotransferase/anion transport protein"/>
    <property type="match status" value="1"/>
</dbReference>
<evidence type="ECO:0000256" key="1">
    <source>
        <dbReference type="ARBA" id="ARBA00004496"/>
    </source>
</evidence>
<dbReference type="Gene3D" id="3.40.50.2300">
    <property type="match status" value="1"/>
</dbReference>
<evidence type="ECO:0000313" key="15">
    <source>
        <dbReference type="Proteomes" id="UP001292084"/>
    </source>
</evidence>
<keyword evidence="4" id="KW-0597">Phosphoprotein</keyword>
<keyword evidence="6" id="KW-0598">Phosphotransferase system</keyword>
<dbReference type="PROSITE" id="PS51099">
    <property type="entry name" value="PTS_EIIB_TYPE_2"/>
    <property type="match status" value="1"/>
</dbReference>
<evidence type="ECO:0000256" key="9">
    <source>
        <dbReference type="ARBA" id="ARBA00041175"/>
    </source>
</evidence>
<dbReference type="EMBL" id="JAXQNN010000001">
    <property type="protein sequence ID" value="MDZ5710775.1"/>
    <property type="molecule type" value="Genomic_DNA"/>
</dbReference>
<dbReference type="InterPro" id="IPR036634">
    <property type="entry name" value="PRD_sf"/>
</dbReference>
<evidence type="ECO:0000313" key="14">
    <source>
        <dbReference type="EMBL" id="MDZ5710775.1"/>
    </source>
</evidence>
<dbReference type="PROSITE" id="PS51094">
    <property type="entry name" value="PTS_EIIA_TYPE_2"/>
    <property type="match status" value="1"/>
</dbReference>
<keyword evidence="15" id="KW-1185">Reference proteome</keyword>
<dbReference type="InterPro" id="IPR011608">
    <property type="entry name" value="PRD"/>
</dbReference>
<comment type="subcellular location">
    <subcellularLocation>
        <location evidence="1">Cytoplasm</location>
    </subcellularLocation>
</comment>
<evidence type="ECO:0000256" key="8">
    <source>
        <dbReference type="ARBA" id="ARBA00037387"/>
    </source>
</evidence>
<dbReference type="InterPro" id="IPR002178">
    <property type="entry name" value="PTS_EIIA_type-2_dom"/>
</dbReference>
<dbReference type="Pfam" id="PF00874">
    <property type="entry name" value="PRD"/>
    <property type="match status" value="1"/>
</dbReference>
<evidence type="ECO:0000259" key="13">
    <source>
        <dbReference type="PROSITE" id="PS51372"/>
    </source>
</evidence>
<dbReference type="SUPFAM" id="SSF63520">
    <property type="entry name" value="PTS-regulatory domain, PRD"/>
    <property type="match status" value="1"/>
</dbReference>
<sequence length="679" mass="78540">MLDQKSYEFLERLTQYQSITKPEMMMELNLTERQFDYLLEKANSTLTMMKLPTVGMHNQVLVTDDKVRAFMKKEASLTAKGNDLIVSEEDRPLMIYLYTFIKQEMVSGYHYQLLLNVSKNTALTDVKKTKELCREWHVQLEYQRMNGYIISGTEMNQRRFAIYCINTLLSKPLGKEILITTLRAWNQDHQVVEVQKGIDRFLKGHPIQLVRSRKVEMMYHFIFIKARLENESLHFEEDEKTLLEDQEIFSYAADLANLLFPQTAETEKYFVGIQLLTCQEELNPQYHAPLRRLAEKIIDEFEKNTLLPIRHKAYLVKSLFNHLVPTFFRITFSIPLINPMTEKIKEDYHELFQFVEKSLYPLEIWTGKKISEAEIGYFTLHFGGYLENHNDGEAERVKALIVCSNGVSSSVMLRSQLSELFPGIDFSSVYTAEHIDQMSPENYDLIFSTVPVESEKPVYQVKPLLSIVEKSHLIQAVASAFPQLDDRNLSVEQIMQIVRRNADVKNEKKLISELVELLYAKNTEKRWEKPMLSELLTEENIHFTNEELDWKTAIRKAAEPLVETETVEPRYVEAMISNVEEVGAYIHIGKGIAIPHARPDAGVNQVGMSFLRTREPVKLLDQEEHSIDVFVCLAAVDNEAHLKALAHLTKILGNDEALQMMKNATSAEEIINIIKEGEE</sequence>
<feature type="domain" description="PTS EIIA type-2" evidence="11">
    <location>
        <begin position="534"/>
        <end position="677"/>
    </location>
</feature>